<gene>
    <name evidence="2" type="ORF">DW007_07280</name>
</gene>
<dbReference type="InterPro" id="IPR001387">
    <property type="entry name" value="Cro/C1-type_HTH"/>
</dbReference>
<proteinExistence type="predicted"/>
<feature type="domain" description="HTH cro/C1-type" evidence="1">
    <location>
        <begin position="23"/>
        <end position="76"/>
    </location>
</feature>
<dbReference type="EMBL" id="QROY01000005">
    <property type="protein sequence ID" value="RHL68610.1"/>
    <property type="molecule type" value="Genomic_DNA"/>
</dbReference>
<dbReference type="SUPFAM" id="SSF47413">
    <property type="entry name" value="lambda repressor-like DNA-binding domains"/>
    <property type="match status" value="1"/>
</dbReference>
<reference evidence="2 3" key="1">
    <citation type="submission" date="2018-08" db="EMBL/GenBank/DDBJ databases">
        <title>A genome reference for cultivated species of the human gut microbiota.</title>
        <authorList>
            <person name="Zou Y."/>
            <person name="Xue W."/>
            <person name="Luo G."/>
        </authorList>
    </citation>
    <scope>NUCLEOTIDE SEQUENCE [LARGE SCALE GENOMIC DNA]</scope>
    <source>
        <strain evidence="2 3">AF36-7BH</strain>
    </source>
</reference>
<evidence type="ECO:0000313" key="2">
    <source>
        <dbReference type="EMBL" id="RHL68610.1"/>
    </source>
</evidence>
<comment type="caution">
    <text evidence="2">The sequence shown here is derived from an EMBL/GenBank/DDBJ whole genome shotgun (WGS) entry which is preliminary data.</text>
</comment>
<organism evidence="2 3">
    <name type="scientific">Lachnospira eligens</name>
    <dbReference type="NCBI Taxonomy" id="39485"/>
    <lineage>
        <taxon>Bacteria</taxon>
        <taxon>Bacillati</taxon>
        <taxon>Bacillota</taxon>
        <taxon>Clostridia</taxon>
        <taxon>Lachnospirales</taxon>
        <taxon>Lachnospiraceae</taxon>
        <taxon>Lachnospira</taxon>
    </lineage>
</organism>
<evidence type="ECO:0000259" key="1">
    <source>
        <dbReference type="PROSITE" id="PS50943"/>
    </source>
</evidence>
<accession>A0A415MBD7</accession>
<sequence length="270" mass="31851">MSCFLYAKHIIIHLKARYNIMKIREFCKRKNITQEKLAEDLNVDVRTIRRWESSTPSTRIILKLANYFEVFPHNLLEDNEKMPEFPIGRSGAIDFKFIKKEVLISINILSSKNVIHDIYRHTFIKYNDSMLEDFLNLSLEITNIYSRLVFLLNSKEWLNQLHYRINYSCFDYELQLKLLANDLFYPDEGLFNNSEINNLAEKVCNTCNKYKFNPLYGIYLPSDIEGFLINAFLSYKSDTASQLHQTIVCEHILLGLLNYVGNKIHNYYAA</sequence>
<dbReference type="PROSITE" id="PS50943">
    <property type="entry name" value="HTH_CROC1"/>
    <property type="match status" value="1"/>
</dbReference>
<dbReference type="Gene3D" id="1.10.260.40">
    <property type="entry name" value="lambda repressor-like DNA-binding domains"/>
    <property type="match status" value="1"/>
</dbReference>
<dbReference type="GO" id="GO:0003677">
    <property type="term" value="F:DNA binding"/>
    <property type="evidence" value="ECO:0007669"/>
    <property type="project" value="InterPro"/>
</dbReference>
<dbReference type="CDD" id="cd00093">
    <property type="entry name" value="HTH_XRE"/>
    <property type="match status" value="1"/>
</dbReference>
<dbReference type="AlphaFoldDB" id="A0A415MBD7"/>
<name>A0A415MBD7_9FIRM</name>
<evidence type="ECO:0000313" key="3">
    <source>
        <dbReference type="Proteomes" id="UP000285201"/>
    </source>
</evidence>
<protein>
    <submittedName>
        <fullName evidence="2">XRE family transcriptional regulator</fullName>
    </submittedName>
</protein>
<dbReference type="Proteomes" id="UP000285201">
    <property type="component" value="Unassembled WGS sequence"/>
</dbReference>
<dbReference type="InterPro" id="IPR010982">
    <property type="entry name" value="Lambda_DNA-bd_dom_sf"/>
</dbReference>
<dbReference type="Pfam" id="PF01381">
    <property type="entry name" value="HTH_3"/>
    <property type="match status" value="1"/>
</dbReference>
<dbReference type="SMART" id="SM00530">
    <property type="entry name" value="HTH_XRE"/>
    <property type="match status" value="1"/>
</dbReference>